<dbReference type="EMBL" id="CP023692">
    <property type="protein sequence ID" value="QEV47284.1"/>
    <property type="molecule type" value="Genomic_DNA"/>
</dbReference>
<organism evidence="4 5">
    <name type="scientific">Streptomyces vinaceus</name>
    <dbReference type="NCBI Taxonomy" id="1960"/>
    <lineage>
        <taxon>Bacteria</taxon>
        <taxon>Bacillati</taxon>
        <taxon>Actinomycetota</taxon>
        <taxon>Actinomycetes</taxon>
        <taxon>Kitasatosporales</taxon>
        <taxon>Streptomycetaceae</taxon>
        <taxon>Streptomyces</taxon>
    </lineage>
</organism>
<dbReference type="KEGG" id="svn:CP980_21325"/>
<protein>
    <recommendedName>
        <fullName evidence="6">MYXO-CTERM domain-containing protein</fullName>
    </recommendedName>
</protein>
<dbReference type="GeneID" id="95613085"/>
<name>A0A5J6JFB8_STRVI</name>
<feature type="compositionally biased region" description="Basic and acidic residues" evidence="1">
    <location>
        <begin position="117"/>
        <end position="140"/>
    </location>
</feature>
<keyword evidence="2" id="KW-0812">Transmembrane</keyword>
<reference evidence="4 5" key="1">
    <citation type="submission" date="2017-09" db="EMBL/GenBank/DDBJ databases">
        <authorList>
            <person name="Lee N."/>
            <person name="Cho B.-K."/>
        </authorList>
    </citation>
    <scope>NUCLEOTIDE SEQUENCE [LARGE SCALE GENOMIC DNA]</scope>
    <source>
        <strain evidence="4 5">ATCC 27476</strain>
    </source>
</reference>
<feature type="compositionally biased region" description="Low complexity" evidence="1">
    <location>
        <begin position="161"/>
        <end position="188"/>
    </location>
</feature>
<keyword evidence="2" id="KW-1133">Transmembrane helix</keyword>
<proteinExistence type="predicted"/>
<feature type="transmembrane region" description="Helical" evidence="2">
    <location>
        <begin position="199"/>
        <end position="221"/>
    </location>
</feature>
<sequence>MRSALIALRVTGVAVALTALTAVSSPTALAAGEEKSGSVSVDPRQAEPGAQVKLRVHGCEDKWATAKSAVFVSEVHLSSGRDGDKSLWGDAMISSHAQPGWHPVQVKCDGGEDRIRGTVEVVRRRDDREKEREQERDRPNPHQTPVWPVHAGGGGMSAELAATDRAVRAAQAARDQAAAQAQDQAAAAKKSHGGEGPGLPHTVIGAVLAAAATLAVAFRALTLRRRRSGE</sequence>
<keyword evidence="3" id="KW-0732">Signal</keyword>
<feature type="chain" id="PRO_5023896741" description="MYXO-CTERM domain-containing protein" evidence="3">
    <location>
        <begin position="31"/>
        <end position="230"/>
    </location>
</feature>
<dbReference type="RefSeq" id="WP_150528831.1">
    <property type="nucleotide sequence ID" value="NZ_BNBW01000004.1"/>
</dbReference>
<gene>
    <name evidence="4" type="ORF">CP980_21325</name>
</gene>
<evidence type="ECO:0000313" key="4">
    <source>
        <dbReference type="EMBL" id="QEV47284.1"/>
    </source>
</evidence>
<keyword evidence="5" id="KW-1185">Reference proteome</keyword>
<dbReference type="Proteomes" id="UP000325563">
    <property type="component" value="Chromosome"/>
</dbReference>
<keyword evidence="2" id="KW-0472">Membrane</keyword>
<feature type="region of interest" description="Disordered" evidence="1">
    <location>
        <begin position="117"/>
        <end position="197"/>
    </location>
</feature>
<accession>A0A5J6JFB8</accession>
<evidence type="ECO:0000313" key="5">
    <source>
        <dbReference type="Proteomes" id="UP000325563"/>
    </source>
</evidence>
<feature type="signal peptide" evidence="3">
    <location>
        <begin position="1"/>
        <end position="30"/>
    </location>
</feature>
<evidence type="ECO:0000256" key="3">
    <source>
        <dbReference type="SAM" id="SignalP"/>
    </source>
</evidence>
<dbReference type="AlphaFoldDB" id="A0A5J6JFB8"/>
<evidence type="ECO:0000256" key="1">
    <source>
        <dbReference type="SAM" id="MobiDB-lite"/>
    </source>
</evidence>
<evidence type="ECO:0008006" key="6">
    <source>
        <dbReference type="Google" id="ProtNLM"/>
    </source>
</evidence>
<evidence type="ECO:0000256" key="2">
    <source>
        <dbReference type="SAM" id="Phobius"/>
    </source>
</evidence>